<evidence type="ECO:0000256" key="1">
    <source>
        <dbReference type="ARBA" id="ARBA00009437"/>
    </source>
</evidence>
<evidence type="ECO:0000313" key="6">
    <source>
        <dbReference type="EMBL" id="MBK0399693.1"/>
    </source>
</evidence>
<name>A0A8J7M8L3_9RHOB</name>
<keyword evidence="4" id="KW-0804">Transcription</keyword>
<gene>
    <name evidence="6" type="ORF">H0I76_10860</name>
</gene>
<dbReference type="SUPFAM" id="SSF53850">
    <property type="entry name" value="Periplasmic binding protein-like II"/>
    <property type="match status" value="1"/>
</dbReference>
<evidence type="ECO:0000256" key="3">
    <source>
        <dbReference type="ARBA" id="ARBA00023125"/>
    </source>
</evidence>
<dbReference type="EMBL" id="JAEHHL010000006">
    <property type="protein sequence ID" value="MBK0399693.1"/>
    <property type="molecule type" value="Genomic_DNA"/>
</dbReference>
<dbReference type="SUPFAM" id="SSF46785">
    <property type="entry name" value="Winged helix' DNA-binding domain"/>
    <property type="match status" value="1"/>
</dbReference>
<evidence type="ECO:0000256" key="4">
    <source>
        <dbReference type="ARBA" id="ARBA00023163"/>
    </source>
</evidence>
<dbReference type="Proteomes" id="UP000655420">
    <property type="component" value="Unassembled WGS sequence"/>
</dbReference>
<dbReference type="GO" id="GO:0006351">
    <property type="term" value="P:DNA-templated transcription"/>
    <property type="evidence" value="ECO:0007669"/>
    <property type="project" value="TreeGrafter"/>
</dbReference>
<sequence length="305" mass="34513">MDWDKLRVFHAVADAGSLTHAGEQLHLSQSAISRQIRGLEDQLQVTLFHRHARGLLLTEQGEILYEATSAIAKRLMVAGARLRDSKDEVHGDLRVTTTAGFGTLWLAPRMARLFDAHPNLSVDLILTEALLDLPMREADVAIRLSSPSQADLIRRPLMEVTMRLYASQDYLAREGTPTDSRELEQHRLITYSPDAPQPHEAAEWLKSHTSPARNSHLRINSYFGVLKAAVNGLGVAALPDYITRDYPDLVNVLPDEISPPIHVYFVYPEELRRSQRILAFRDFILREVEEFNRGRDDTPRVARKA</sequence>
<comment type="caution">
    <text evidence="6">The sequence shown here is derived from an EMBL/GenBank/DDBJ whole genome shotgun (WGS) entry which is preliminary data.</text>
</comment>
<dbReference type="Gene3D" id="1.10.10.10">
    <property type="entry name" value="Winged helix-like DNA-binding domain superfamily/Winged helix DNA-binding domain"/>
    <property type="match status" value="1"/>
</dbReference>
<dbReference type="InterPro" id="IPR005119">
    <property type="entry name" value="LysR_subst-bd"/>
</dbReference>
<protein>
    <submittedName>
        <fullName evidence="6">LysR family transcriptional regulator</fullName>
    </submittedName>
</protein>
<dbReference type="GO" id="GO:0003700">
    <property type="term" value="F:DNA-binding transcription factor activity"/>
    <property type="evidence" value="ECO:0007669"/>
    <property type="project" value="InterPro"/>
</dbReference>
<keyword evidence="7" id="KW-1185">Reference proteome</keyword>
<evidence type="ECO:0000256" key="2">
    <source>
        <dbReference type="ARBA" id="ARBA00023015"/>
    </source>
</evidence>
<dbReference type="AlphaFoldDB" id="A0A8J7M8L3"/>
<keyword evidence="3" id="KW-0238">DNA-binding</keyword>
<dbReference type="RefSeq" id="WP_200609887.1">
    <property type="nucleotide sequence ID" value="NZ_JAEHHL010000006.1"/>
</dbReference>
<feature type="domain" description="HTH lysR-type" evidence="5">
    <location>
        <begin position="1"/>
        <end position="58"/>
    </location>
</feature>
<keyword evidence="2" id="KW-0805">Transcription regulation</keyword>
<reference evidence="6" key="1">
    <citation type="submission" date="2020-12" db="EMBL/GenBank/DDBJ databases">
        <title>Bacterial taxonomy.</title>
        <authorList>
            <person name="Pan X."/>
        </authorList>
    </citation>
    <scope>NUCLEOTIDE SEQUENCE</scope>
    <source>
        <strain evidence="6">M0105</strain>
    </source>
</reference>
<dbReference type="Pfam" id="PF03466">
    <property type="entry name" value="LysR_substrate"/>
    <property type="match status" value="1"/>
</dbReference>
<evidence type="ECO:0000259" key="5">
    <source>
        <dbReference type="PROSITE" id="PS50931"/>
    </source>
</evidence>
<evidence type="ECO:0000313" key="7">
    <source>
        <dbReference type="Proteomes" id="UP000655420"/>
    </source>
</evidence>
<proteinExistence type="inferred from homology"/>
<organism evidence="6 7">
    <name type="scientific">Thermohalobaculum xanthum</name>
    <dbReference type="NCBI Taxonomy" id="2753746"/>
    <lineage>
        <taxon>Bacteria</taxon>
        <taxon>Pseudomonadati</taxon>
        <taxon>Pseudomonadota</taxon>
        <taxon>Alphaproteobacteria</taxon>
        <taxon>Rhodobacterales</taxon>
        <taxon>Paracoccaceae</taxon>
        <taxon>Thermohalobaculum</taxon>
    </lineage>
</organism>
<dbReference type="PANTHER" id="PTHR30537:SF20">
    <property type="entry name" value="TRANSCRIPTIONAL REGULATORY PROTEIN"/>
    <property type="match status" value="1"/>
</dbReference>
<dbReference type="InterPro" id="IPR036388">
    <property type="entry name" value="WH-like_DNA-bd_sf"/>
</dbReference>
<accession>A0A8J7M8L3</accession>
<dbReference type="Gene3D" id="3.40.190.290">
    <property type="match status" value="1"/>
</dbReference>
<dbReference type="InterPro" id="IPR036390">
    <property type="entry name" value="WH_DNA-bd_sf"/>
</dbReference>
<dbReference type="PROSITE" id="PS50931">
    <property type="entry name" value="HTH_LYSR"/>
    <property type="match status" value="1"/>
</dbReference>
<dbReference type="GO" id="GO:0043565">
    <property type="term" value="F:sequence-specific DNA binding"/>
    <property type="evidence" value="ECO:0007669"/>
    <property type="project" value="TreeGrafter"/>
</dbReference>
<comment type="similarity">
    <text evidence="1">Belongs to the LysR transcriptional regulatory family.</text>
</comment>
<dbReference type="InterPro" id="IPR000847">
    <property type="entry name" value="LysR_HTH_N"/>
</dbReference>
<dbReference type="Pfam" id="PF00126">
    <property type="entry name" value="HTH_1"/>
    <property type="match status" value="1"/>
</dbReference>
<dbReference type="InterPro" id="IPR058163">
    <property type="entry name" value="LysR-type_TF_proteobact-type"/>
</dbReference>
<dbReference type="FunFam" id="1.10.10.10:FF:000001">
    <property type="entry name" value="LysR family transcriptional regulator"/>
    <property type="match status" value="1"/>
</dbReference>
<dbReference type="CDD" id="cd08422">
    <property type="entry name" value="PBP2_CrgA_like"/>
    <property type="match status" value="1"/>
</dbReference>
<dbReference type="PRINTS" id="PR00039">
    <property type="entry name" value="HTHLYSR"/>
</dbReference>
<dbReference type="PANTHER" id="PTHR30537">
    <property type="entry name" value="HTH-TYPE TRANSCRIPTIONAL REGULATOR"/>
    <property type="match status" value="1"/>
</dbReference>